<dbReference type="GO" id="GO:0051537">
    <property type="term" value="F:2 iron, 2 sulfur cluster binding"/>
    <property type="evidence" value="ECO:0007669"/>
    <property type="project" value="UniProtKB-KW"/>
</dbReference>
<dbReference type="EMBL" id="PYGC01000001">
    <property type="protein sequence ID" value="PSK85561.1"/>
    <property type="molecule type" value="Genomic_DNA"/>
</dbReference>
<name>A0A2P8CKT2_9BACT</name>
<evidence type="ECO:0000256" key="1">
    <source>
        <dbReference type="ARBA" id="ARBA00022714"/>
    </source>
</evidence>
<feature type="signal peptide" evidence="5">
    <location>
        <begin position="1"/>
        <end position="33"/>
    </location>
</feature>
<evidence type="ECO:0000256" key="2">
    <source>
        <dbReference type="ARBA" id="ARBA00022723"/>
    </source>
</evidence>
<evidence type="ECO:0000256" key="3">
    <source>
        <dbReference type="ARBA" id="ARBA00023004"/>
    </source>
</evidence>
<dbReference type="InterPro" id="IPR017941">
    <property type="entry name" value="Rieske_2Fe-2S"/>
</dbReference>
<dbReference type="Proteomes" id="UP000240621">
    <property type="component" value="Unassembled WGS sequence"/>
</dbReference>
<keyword evidence="3" id="KW-0408">Iron</keyword>
<accession>A0A2P8CKT2</accession>
<keyword evidence="4" id="KW-0411">Iron-sulfur</keyword>
<gene>
    <name evidence="7" type="ORF">CLV93_101525</name>
</gene>
<dbReference type="GO" id="GO:0046872">
    <property type="term" value="F:metal ion binding"/>
    <property type="evidence" value="ECO:0007669"/>
    <property type="project" value="UniProtKB-KW"/>
</dbReference>
<sequence length="148" mass="16218">MLNILKMLKGLSKPWLQISLVVLFLLSANSCQKDQQSYIPEVPVDFYINLATNNDLSVPGNYQVFPQGYTGIIVMNNGNGFYAFDTCCPYEAKASCTVTPDDSGIATCSCCGSQYSLFGGGYPIEGPSTRNLHQYKVDQAGGRLWVHN</sequence>
<evidence type="ECO:0000313" key="7">
    <source>
        <dbReference type="EMBL" id="PSK85561.1"/>
    </source>
</evidence>
<dbReference type="Gene3D" id="2.102.10.10">
    <property type="entry name" value="Rieske [2Fe-2S] iron-sulphur domain"/>
    <property type="match status" value="1"/>
</dbReference>
<keyword evidence="1" id="KW-0001">2Fe-2S</keyword>
<dbReference type="SUPFAM" id="SSF50022">
    <property type="entry name" value="ISP domain"/>
    <property type="match status" value="1"/>
</dbReference>
<evidence type="ECO:0000313" key="8">
    <source>
        <dbReference type="Proteomes" id="UP000240621"/>
    </source>
</evidence>
<evidence type="ECO:0000259" key="6">
    <source>
        <dbReference type="PROSITE" id="PS51296"/>
    </source>
</evidence>
<keyword evidence="2" id="KW-0479">Metal-binding</keyword>
<keyword evidence="5" id="KW-0732">Signal</keyword>
<organism evidence="7 8">
    <name type="scientific">Prolixibacter denitrificans</name>
    <dbReference type="NCBI Taxonomy" id="1541063"/>
    <lineage>
        <taxon>Bacteria</taxon>
        <taxon>Pseudomonadati</taxon>
        <taxon>Bacteroidota</taxon>
        <taxon>Bacteroidia</taxon>
        <taxon>Marinilabiliales</taxon>
        <taxon>Prolixibacteraceae</taxon>
        <taxon>Prolixibacter</taxon>
    </lineage>
</organism>
<dbReference type="InterPro" id="IPR036922">
    <property type="entry name" value="Rieske_2Fe-2S_sf"/>
</dbReference>
<protein>
    <submittedName>
        <fullName evidence="7">Nitrite reductase/ring-hydroxylating ferredoxin subunit</fullName>
    </submittedName>
</protein>
<evidence type="ECO:0000256" key="4">
    <source>
        <dbReference type="ARBA" id="ARBA00023014"/>
    </source>
</evidence>
<dbReference type="AlphaFoldDB" id="A0A2P8CKT2"/>
<feature type="chain" id="PRO_5015105798" evidence="5">
    <location>
        <begin position="34"/>
        <end position="148"/>
    </location>
</feature>
<proteinExistence type="predicted"/>
<feature type="domain" description="Rieske" evidence="6">
    <location>
        <begin position="59"/>
        <end position="146"/>
    </location>
</feature>
<evidence type="ECO:0000256" key="5">
    <source>
        <dbReference type="SAM" id="SignalP"/>
    </source>
</evidence>
<dbReference type="PROSITE" id="PS51296">
    <property type="entry name" value="RIESKE"/>
    <property type="match status" value="1"/>
</dbReference>
<reference evidence="7 8" key="1">
    <citation type="submission" date="2018-03" db="EMBL/GenBank/DDBJ databases">
        <title>Genomic Encyclopedia of Archaeal and Bacterial Type Strains, Phase II (KMG-II): from individual species to whole genera.</title>
        <authorList>
            <person name="Goeker M."/>
        </authorList>
    </citation>
    <scope>NUCLEOTIDE SEQUENCE [LARGE SCALE GENOMIC DNA]</scope>
    <source>
        <strain evidence="7 8">DSM 27267</strain>
    </source>
</reference>
<comment type="caution">
    <text evidence="7">The sequence shown here is derived from an EMBL/GenBank/DDBJ whole genome shotgun (WGS) entry which is preliminary data.</text>
</comment>